<dbReference type="GO" id="GO:0016846">
    <property type="term" value="F:carbon-sulfur lyase activity"/>
    <property type="evidence" value="ECO:0007669"/>
    <property type="project" value="TreeGrafter"/>
</dbReference>
<dbReference type="RefSeq" id="WP_159303887.1">
    <property type="nucleotide sequence ID" value="NZ_LR733271.1"/>
</dbReference>
<accession>A0A653WHE3</accession>
<dbReference type="InterPro" id="IPR015422">
    <property type="entry name" value="PyrdxlP-dep_Trfase_small"/>
</dbReference>
<reference evidence="5 6" key="1">
    <citation type="submission" date="2019-10" db="EMBL/GenBank/DDBJ databases">
        <authorList>
            <person name="Karimi E."/>
        </authorList>
    </citation>
    <scope>NUCLEOTIDE SEQUENCE [LARGE SCALE GENOMIC DNA]</scope>
    <source>
        <strain evidence="5">Maribacter sp. 151</strain>
    </source>
</reference>
<dbReference type="InterPro" id="IPR000277">
    <property type="entry name" value="Cys/Met-Metab_PyrdxlP-dep_enz"/>
</dbReference>
<evidence type="ECO:0000313" key="6">
    <source>
        <dbReference type="Proteomes" id="UP000430202"/>
    </source>
</evidence>
<evidence type="ECO:0000256" key="4">
    <source>
        <dbReference type="RuleBase" id="RU362118"/>
    </source>
</evidence>
<dbReference type="PROSITE" id="PS00868">
    <property type="entry name" value="CYS_MET_METAB_PP"/>
    <property type="match status" value="1"/>
</dbReference>
<organism evidence="5 6">
    <name type="scientific">Maribacter litoralis</name>
    <dbReference type="NCBI Taxonomy" id="2059726"/>
    <lineage>
        <taxon>Bacteria</taxon>
        <taxon>Pseudomonadati</taxon>
        <taxon>Bacteroidota</taxon>
        <taxon>Flavobacteriia</taxon>
        <taxon>Flavobacteriales</taxon>
        <taxon>Flavobacteriaceae</taxon>
        <taxon>Maribacter</taxon>
    </lineage>
</organism>
<dbReference type="EC" id="2.5.1.48" evidence="5"/>
<protein>
    <submittedName>
        <fullName evidence="5">Cystathionine gamma-synthase</fullName>
        <ecNumber evidence="5">2.5.1.48</ecNumber>
    </submittedName>
</protein>
<dbReference type="Gene3D" id="3.90.1150.10">
    <property type="entry name" value="Aspartate Aminotransferase, domain 1"/>
    <property type="match status" value="1"/>
</dbReference>
<gene>
    <name evidence="5" type="primary">metB</name>
    <name evidence="5" type="ORF">MARI151_60234</name>
</gene>
<dbReference type="GO" id="GO:0003962">
    <property type="term" value="F:cystathionine gamma-synthase activity"/>
    <property type="evidence" value="ECO:0007669"/>
    <property type="project" value="UniProtKB-EC"/>
</dbReference>
<dbReference type="Pfam" id="PF01053">
    <property type="entry name" value="Cys_Met_Meta_PP"/>
    <property type="match status" value="1"/>
</dbReference>
<keyword evidence="5" id="KW-0808">Transferase</keyword>
<dbReference type="GO" id="GO:0009086">
    <property type="term" value="P:methionine biosynthetic process"/>
    <property type="evidence" value="ECO:0007669"/>
    <property type="project" value="UniProtKB-ARBA"/>
</dbReference>
<dbReference type="Gene3D" id="3.40.640.10">
    <property type="entry name" value="Type I PLP-dependent aspartate aminotransferase-like (Major domain)"/>
    <property type="match status" value="1"/>
</dbReference>
<evidence type="ECO:0000256" key="1">
    <source>
        <dbReference type="ARBA" id="ARBA00001933"/>
    </source>
</evidence>
<dbReference type="InterPro" id="IPR054542">
    <property type="entry name" value="Cys_met_metab_PP"/>
</dbReference>
<comment type="cofactor">
    <cofactor evidence="1 4">
        <name>pyridoxal 5'-phosphate</name>
        <dbReference type="ChEBI" id="CHEBI:597326"/>
    </cofactor>
</comment>
<sequence>MNSNKKGLNTICTHVGELEDKQHKGAVSPLYMSTSYAYEDVDVKRYPRYFNTPNQEGLCKKVAALEHAESALIFGSGMAAVSTSLLAFLSAGDHVVLQQTLYGGTYNLINEEFSKYGIEYSFTTGWSAADFEAEIKENTKVIYIETPSNPLLTITDLEAIATLAKKHSLISMIDNTFASPVNQNPIDFGIDVVIHSATKYMGGHSDICAGAVASTTENMERIFHLAKNFGGSLSDYTVWLLERSIKTMGIRVKAQNENALAMAHYLNELEDVEKVYYPGLPSHKDHDIAKKQMKGFGGMLSFELNTNLDASKFQKALQLIKPSMSLAGVESTVLSPTQTSHALMSAEVRAEQGISDGLIRFSLGIEEIEDLKNDIQQALNSIK</sequence>
<dbReference type="GO" id="GO:0019346">
    <property type="term" value="P:transsulfuration"/>
    <property type="evidence" value="ECO:0007669"/>
    <property type="project" value="InterPro"/>
</dbReference>
<dbReference type="AlphaFoldDB" id="A0A653WHE3"/>
<dbReference type="EMBL" id="CABWLR010000006">
    <property type="protein sequence ID" value="VXC17409.1"/>
    <property type="molecule type" value="Genomic_DNA"/>
</dbReference>
<evidence type="ECO:0000313" key="5">
    <source>
        <dbReference type="EMBL" id="VXC17409.1"/>
    </source>
</evidence>
<proteinExistence type="inferred from homology"/>
<dbReference type="FunFam" id="3.40.640.10:FF:000046">
    <property type="entry name" value="Cystathionine gamma-lyase"/>
    <property type="match status" value="1"/>
</dbReference>
<dbReference type="FunFam" id="3.90.1150.10:FF:000033">
    <property type="entry name" value="Cystathionine gamma-synthase"/>
    <property type="match status" value="1"/>
</dbReference>
<dbReference type="Proteomes" id="UP000430202">
    <property type="component" value="Unassembled WGS sequence"/>
</dbReference>
<feature type="modified residue" description="N6-(pyridoxal phosphate)lysine" evidence="3">
    <location>
        <position position="199"/>
    </location>
</feature>
<name>A0A653WHE3_9FLAO</name>
<dbReference type="InterPro" id="IPR015424">
    <property type="entry name" value="PyrdxlP-dep_Trfase"/>
</dbReference>
<dbReference type="GO" id="GO:0030170">
    <property type="term" value="F:pyridoxal phosphate binding"/>
    <property type="evidence" value="ECO:0007669"/>
    <property type="project" value="InterPro"/>
</dbReference>
<evidence type="ECO:0000256" key="2">
    <source>
        <dbReference type="ARBA" id="ARBA00022898"/>
    </source>
</evidence>
<dbReference type="GO" id="GO:0005737">
    <property type="term" value="C:cytoplasm"/>
    <property type="evidence" value="ECO:0007669"/>
    <property type="project" value="TreeGrafter"/>
</dbReference>
<evidence type="ECO:0000256" key="3">
    <source>
        <dbReference type="PIRSR" id="PIRSR001434-2"/>
    </source>
</evidence>
<dbReference type="PIRSF" id="PIRSF001434">
    <property type="entry name" value="CGS"/>
    <property type="match status" value="1"/>
</dbReference>
<keyword evidence="6" id="KW-1185">Reference proteome</keyword>
<dbReference type="SUPFAM" id="SSF53383">
    <property type="entry name" value="PLP-dependent transferases"/>
    <property type="match status" value="1"/>
</dbReference>
<dbReference type="PANTHER" id="PTHR11808">
    <property type="entry name" value="TRANS-SULFURATION ENZYME FAMILY MEMBER"/>
    <property type="match status" value="1"/>
</dbReference>
<keyword evidence="2 3" id="KW-0663">Pyridoxal phosphate</keyword>
<dbReference type="InterPro" id="IPR015421">
    <property type="entry name" value="PyrdxlP-dep_Trfase_major"/>
</dbReference>
<comment type="similarity">
    <text evidence="4">Belongs to the trans-sulfuration enzymes family.</text>
</comment>
<dbReference type="CDD" id="cd00614">
    <property type="entry name" value="CGS_like"/>
    <property type="match status" value="1"/>
</dbReference>